<reference evidence="4" key="1">
    <citation type="submission" date="2021-07" db="EMBL/GenBank/DDBJ databases">
        <authorList>
            <person name="Catto M.A."/>
            <person name="Jacobson A."/>
            <person name="Kennedy G."/>
            <person name="Labadie P."/>
            <person name="Hunt B.G."/>
            <person name="Srinivasan R."/>
        </authorList>
    </citation>
    <scope>NUCLEOTIDE SEQUENCE</scope>
    <source>
        <strain evidence="4">PL_HMW_Pooled</strain>
        <tissue evidence="4">Head</tissue>
    </source>
</reference>
<evidence type="ECO:0000313" key="4">
    <source>
        <dbReference type="EMBL" id="KAK3920614.1"/>
    </source>
</evidence>
<protein>
    <submittedName>
        <fullName evidence="4">Paternally-expressed gene 3 protein</fullName>
    </submittedName>
</protein>
<dbReference type="AlphaFoldDB" id="A0AAE1LJ66"/>
<proteinExistence type="predicted"/>
<keyword evidence="5" id="KW-1185">Reference proteome</keyword>
<dbReference type="GO" id="GO:0008270">
    <property type="term" value="F:zinc ion binding"/>
    <property type="evidence" value="ECO:0007669"/>
    <property type="project" value="UniProtKB-KW"/>
</dbReference>
<dbReference type="PROSITE" id="PS50157">
    <property type="entry name" value="ZINC_FINGER_C2H2_2"/>
    <property type="match status" value="1"/>
</dbReference>
<evidence type="ECO:0000313" key="5">
    <source>
        <dbReference type="Proteomes" id="UP001219518"/>
    </source>
</evidence>
<feature type="domain" description="C2H2-type" evidence="3">
    <location>
        <begin position="18"/>
        <end position="45"/>
    </location>
</feature>
<organism evidence="4 5">
    <name type="scientific">Frankliniella fusca</name>
    <dbReference type="NCBI Taxonomy" id="407009"/>
    <lineage>
        <taxon>Eukaryota</taxon>
        <taxon>Metazoa</taxon>
        <taxon>Ecdysozoa</taxon>
        <taxon>Arthropoda</taxon>
        <taxon>Hexapoda</taxon>
        <taxon>Insecta</taxon>
        <taxon>Pterygota</taxon>
        <taxon>Neoptera</taxon>
        <taxon>Paraneoptera</taxon>
        <taxon>Thysanoptera</taxon>
        <taxon>Terebrantia</taxon>
        <taxon>Thripoidea</taxon>
        <taxon>Thripidae</taxon>
        <taxon>Frankliniella</taxon>
    </lineage>
</organism>
<gene>
    <name evidence="4" type="ORF">KUF71_001164</name>
</gene>
<dbReference type="SMART" id="SM00355">
    <property type="entry name" value="ZnF_C2H2"/>
    <property type="match status" value="1"/>
</dbReference>
<keyword evidence="1" id="KW-0863">Zinc-finger</keyword>
<dbReference type="InterPro" id="IPR013087">
    <property type="entry name" value="Znf_C2H2_type"/>
</dbReference>
<dbReference type="EMBL" id="JAHWGI010001009">
    <property type="protein sequence ID" value="KAK3920614.1"/>
    <property type="molecule type" value="Genomic_DNA"/>
</dbReference>
<keyword evidence="1" id="KW-0479">Metal-binding</keyword>
<comment type="caution">
    <text evidence="4">The sequence shown here is derived from an EMBL/GenBank/DDBJ whole genome shotgun (WGS) entry which is preliminary data.</text>
</comment>
<evidence type="ECO:0000256" key="2">
    <source>
        <dbReference type="SAM" id="MobiDB-lite"/>
    </source>
</evidence>
<evidence type="ECO:0000256" key="1">
    <source>
        <dbReference type="PROSITE-ProRule" id="PRU00042"/>
    </source>
</evidence>
<dbReference type="PROSITE" id="PS00028">
    <property type="entry name" value="ZINC_FINGER_C2H2_1"/>
    <property type="match status" value="1"/>
</dbReference>
<accession>A0AAE1LJ66</accession>
<keyword evidence="1" id="KW-0862">Zinc</keyword>
<reference evidence="4" key="2">
    <citation type="journal article" date="2023" name="BMC Genomics">
        <title>Pest status, molecular evolution, and epigenetic factors derived from the genome assembly of Frankliniella fusca, a thysanopteran phytovirus vector.</title>
        <authorList>
            <person name="Catto M.A."/>
            <person name="Labadie P.E."/>
            <person name="Jacobson A.L."/>
            <person name="Kennedy G.G."/>
            <person name="Srinivasan R."/>
            <person name="Hunt B.G."/>
        </authorList>
    </citation>
    <scope>NUCLEOTIDE SEQUENCE</scope>
    <source>
        <strain evidence="4">PL_HMW_Pooled</strain>
    </source>
</reference>
<feature type="compositionally biased region" description="Basic and acidic residues" evidence="2">
    <location>
        <begin position="65"/>
        <end position="77"/>
    </location>
</feature>
<dbReference type="Proteomes" id="UP001219518">
    <property type="component" value="Unassembled WGS sequence"/>
</dbReference>
<feature type="region of interest" description="Disordered" evidence="2">
    <location>
        <begin position="41"/>
        <end position="78"/>
    </location>
</feature>
<sequence>MSDKAAEEPGTSRSGSFLTCEECGKVCRSVRGLLQHKQIHSPDYVDTRRPKGSATTLHYKKKVPRKPDQQQESEPNKKVTVVVEDASPDDVVTGGLVSSEGLKKVTVLVEVGTHFNCYFFTLNHDTRKKKFSCQNEYLS</sequence>
<evidence type="ECO:0000259" key="3">
    <source>
        <dbReference type="PROSITE" id="PS50157"/>
    </source>
</evidence>
<name>A0AAE1LJ66_9NEOP</name>